<keyword evidence="7" id="KW-0998">Cell outer membrane</keyword>
<proteinExistence type="inferred from homology"/>
<keyword evidence="6" id="KW-0472">Membrane</keyword>
<evidence type="ECO:0000313" key="9">
    <source>
        <dbReference type="EMBL" id="MEB3344261.1"/>
    </source>
</evidence>
<keyword evidence="10" id="KW-1185">Reference proteome</keyword>
<organism evidence="9 10">
    <name type="scientific">Aquimarina gracilis</name>
    <dbReference type="NCBI Taxonomy" id="874422"/>
    <lineage>
        <taxon>Bacteria</taxon>
        <taxon>Pseudomonadati</taxon>
        <taxon>Bacteroidota</taxon>
        <taxon>Flavobacteriia</taxon>
        <taxon>Flavobacteriales</taxon>
        <taxon>Flavobacteriaceae</taxon>
        <taxon>Aquimarina</taxon>
    </lineage>
</organism>
<gene>
    <name evidence="9" type="ORF">U6A24_02255</name>
</gene>
<dbReference type="RefSeq" id="WP_324178310.1">
    <property type="nucleotide sequence ID" value="NZ_BAABAW010000016.1"/>
</dbReference>
<evidence type="ECO:0000256" key="4">
    <source>
        <dbReference type="ARBA" id="ARBA00022452"/>
    </source>
</evidence>
<comment type="caution">
    <text evidence="9">The sequence shown here is derived from an EMBL/GenBank/DDBJ whole genome shotgun (WGS) entry which is preliminary data.</text>
</comment>
<dbReference type="SUPFAM" id="SSF56954">
    <property type="entry name" value="Outer membrane efflux proteins (OEP)"/>
    <property type="match status" value="1"/>
</dbReference>
<evidence type="ECO:0000313" key="10">
    <source>
        <dbReference type="Proteomes" id="UP001327027"/>
    </source>
</evidence>
<keyword evidence="3" id="KW-0813">Transport</keyword>
<dbReference type="Proteomes" id="UP001327027">
    <property type="component" value="Unassembled WGS sequence"/>
</dbReference>
<evidence type="ECO:0000256" key="6">
    <source>
        <dbReference type="ARBA" id="ARBA00023136"/>
    </source>
</evidence>
<comment type="similarity">
    <text evidence="2">Belongs to the outer membrane factor (OMF) (TC 1.B.17) family.</text>
</comment>
<evidence type="ECO:0000256" key="7">
    <source>
        <dbReference type="ARBA" id="ARBA00023237"/>
    </source>
</evidence>
<comment type="subcellular location">
    <subcellularLocation>
        <location evidence="1">Cell outer membrane</location>
    </subcellularLocation>
</comment>
<reference evidence="9 10" key="1">
    <citation type="journal article" date="2013" name="Int. J. Syst. Evol. Microbiol.">
        <title>Aquimarina gracilis sp. nov., isolated from the gut microflora of a mussel, Mytilus coruscus, and emended description of Aquimarina spongiae.</title>
        <authorList>
            <person name="Park S.C."/>
            <person name="Choe H.N."/>
            <person name="Baik K.S."/>
            <person name="Seong C.N."/>
        </authorList>
    </citation>
    <scope>NUCLEOTIDE SEQUENCE [LARGE SCALE GENOMIC DNA]</scope>
    <source>
        <strain evidence="9 10">PSC32</strain>
    </source>
</reference>
<dbReference type="InterPro" id="IPR051906">
    <property type="entry name" value="TolC-like"/>
</dbReference>
<evidence type="ECO:0000256" key="5">
    <source>
        <dbReference type="ARBA" id="ARBA00022692"/>
    </source>
</evidence>
<evidence type="ECO:0000256" key="2">
    <source>
        <dbReference type="ARBA" id="ARBA00007613"/>
    </source>
</evidence>
<protein>
    <submittedName>
        <fullName evidence="9">TolC family protein</fullName>
    </submittedName>
</protein>
<dbReference type="Pfam" id="PF02321">
    <property type="entry name" value="OEP"/>
    <property type="match status" value="1"/>
</dbReference>
<evidence type="ECO:0000256" key="3">
    <source>
        <dbReference type="ARBA" id="ARBA00022448"/>
    </source>
</evidence>
<keyword evidence="4" id="KW-1134">Transmembrane beta strand</keyword>
<evidence type="ECO:0000256" key="8">
    <source>
        <dbReference type="SAM" id="Coils"/>
    </source>
</evidence>
<dbReference type="PANTHER" id="PTHR30026:SF20">
    <property type="entry name" value="OUTER MEMBRANE PROTEIN TOLC"/>
    <property type="match status" value="1"/>
</dbReference>
<dbReference type="EMBL" id="JAYKLX010000001">
    <property type="protein sequence ID" value="MEB3344261.1"/>
    <property type="molecule type" value="Genomic_DNA"/>
</dbReference>
<dbReference type="Gene3D" id="1.20.1600.10">
    <property type="entry name" value="Outer membrane efflux proteins (OEP)"/>
    <property type="match status" value="1"/>
</dbReference>
<evidence type="ECO:0000256" key="1">
    <source>
        <dbReference type="ARBA" id="ARBA00004442"/>
    </source>
</evidence>
<feature type="coiled-coil region" evidence="8">
    <location>
        <begin position="364"/>
        <end position="393"/>
    </location>
</feature>
<dbReference type="InterPro" id="IPR003423">
    <property type="entry name" value="OMP_efflux"/>
</dbReference>
<accession>A0ABU5ZQB4</accession>
<sequence>MNYKQIIIFFLTSMTYAQDNTPSINLSLEDAINLAKKQSIDFLSSKNNSDIGYWGYQSYKSTFFPSININGVLPNYQRSINRITADDGTDIFINQNQAFSSLSLEVLQIVPFTGGEFSISSSLNRIDVFSSPTITNYSSTPLSIQYYHESLFYNPYKWQKKIQPLIFEEFKREFQEQLEGISLNTTILFFDYLLTKVKSKNALTNKTSQDTIYKISKGRFNIGKLYENDLLQSELSLLNAEEELIKSKNELKLAKQAFLNQLGIKENVNLSLITPEELNFIKIDSVKLFQKALANRKLLIEQNRKVLEAGQEIAKIRSDNIKLGVAGNFGLSQRDELLSQAYSNLLSQQNFSLTVSVPIFTWGKRRAEKKIAVSNLELTKSKNEQELLNVKRELSVKYLEWNQLEISSKISKKAWEIAARRYNSAKRRFSIGKVSITELNIAQKEKDDALYNYYQSLREYWELYYEIRKLTLYDFIENKNIYDINSN</sequence>
<name>A0ABU5ZQB4_9FLAO</name>
<keyword evidence="5" id="KW-0812">Transmembrane</keyword>
<dbReference type="PANTHER" id="PTHR30026">
    <property type="entry name" value="OUTER MEMBRANE PROTEIN TOLC"/>
    <property type="match status" value="1"/>
</dbReference>
<keyword evidence="8" id="KW-0175">Coiled coil</keyword>